<feature type="transmembrane region" description="Helical" evidence="9">
    <location>
        <begin position="219"/>
        <end position="236"/>
    </location>
</feature>
<feature type="transmembrane region" description="Helical" evidence="9">
    <location>
        <begin position="410"/>
        <end position="430"/>
    </location>
</feature>
<comment type="caution">
    <text evidence="11">The sequence shown here is derived from an EMBL/GenBank/DDBJ whole genome shotgun (WGS) entry which is preliminary data.</text>
</comment>
<organism evidence="11 12">
    <name type="scientific">Clostridium polyendosporum</name>
    <dbReference type="NCBI Taxonomy" id="69208"/>
    <lineage>
        <taxon>Bacteria</taxon>
        <taxon>Bacillati</taxon>
        <taxon>Bacillota</taxon>
        <taxon>Clostridia</taxon>
        <taxon>Eubacteriales</taxon>
        <taxon>Clostridiaceae</taxon>
        <taxon>Clostridium</taxon>
    </lineage>
</organism>
<keyword evidence="2" id="KW-0813">Transport</keyword>
<sequence>MEIFFGFLVSFCLLIFSVLKGIFIGYALIACWLLFALISIKKGYTIKEIGEMSYNGGRQSFAVVRILLLIGAVIGVWMASGTIAAIVYYCLKFITPSLFIFSSFIICCGVSFLLGTSLGSVSIVGIPLMIIARSGNINLNIVAGTIIAGVYFGDRCSPLSGSAALVASLTKTDIFTNIKNMIYSSIAPFSLSLVFYYILSISQLLKDMNNNLSYELLGTFKIQFIILLPAIIIFLLSLCKFKIYFSASISVFIASVIAVLFQNHQFKEVINSMIFGFQTSENSPLHNILRGGGIISMLKPSLVMLVSCSLSGIFKGIKVFDNFKNIVMSKQLTRHKLFSITSIVSIITAAFGCNQTISSVMTNEIMKDCYEDIDKYQFALDLENSGILIAALIPWNIAALVPTTTLNVSTIGYIPYAFYLYILPIVYFIHDISEHSTFFKVEMDSNKL</sequence>
<feature type="transmembrane region" description="Helical" evidence="9">
    <location>
        <begin position="243"/>
        <end position="261"/>
    </location>
</feature>
<evidence type="ECO:0000256" key="5">
    <source>
        <dbReference type="ARBA" id="ARBA00022692"/>
    </source>
</evidence>
<keyword evidence="5 9" id="KW-0812">Transmembrane</keyword>
<evidence type="ECO:0000256" key="7">
    <source>
        <dbReference type="ARBA" id="ARBA00023136"/>
    </source>
</evidence>
<evidence type="ECO:0000313" key="12">
    <source>
        <dbReference type="Proteomes" id="UP000679179"/>
    </source>
</evidence>
<keyword evidence="4" id="KW-1003">Cell membrane</keyword>
<keyword evidence="7 9" id="KW-0472">Membrane</keyword>
<dbReference type="PANTHER" id="PTHR33451:SF3">
    <property type="entry name" value="MALATE-2H(+)_NA(+)-LACTATE ANTIPORTER"/>
    <property type="match status" value="1"/>
</dbReference>
<evidence type="ECO:0000256" key="9">
    <source>
        <dbReference type="SAM" id="Phobius"/>
    </source>
</evidence>
<dbReference type="GO" id="GO:0015297">
    <property type="term" value="F:antiporter activity"/>
    <property type="evidence" value="ECO:0007669"/>
    <property type="project" value="UniProtKB-KW"/>
</dbReference>
<dbReference type="Proteomes" id="UP000679179">
    <property type="component" value="Unassembled WGS sequence"/>
</dbReference>
<dbReference type="PANTHER" id="PTHR33451">
    <property type="entry name" value="MALATE-2H(+)/NA(+)-LACTATE ANTIPORTER"/>
    <property type="match status" value="1"/>
</dbReference>
<feature type="transmembrane region" description="Helical" evidence="9">
    <location>
        <begin position="7"/>
        <end position="40"/>
    </location>
</feature>
<keyword evidence="12" id="KW-1185">Reference proteome</keyword>
<feature type="transmembrane region" description="Helical" evidence="9">
    <location>
        <begin position="181"/>
        <end position="199"/>
    </location>
</feature>
<dbReference type="GO" id="GO:0005886">
    <property type="term" value="C:plasma membrane"/>
    <property type="evidence" value="ECO:0007669"/>
    <property type="project" value="UniProtKB-SubCell"/>
</dbReference>
<reference evidence="11" key="1">
    <citation type="submission" date="2021-03" db="EMBL/GenBank/DDBJ databases">
        <title>Taxonomic study of Clostridium polyendosporum from meadow-gley soil under rice.</title>
        <authorList>
            <person name="Kobayashi H."/>
            <person name="Tanizawa Y."/>
            <person name="Yagura M."/>
        </authorList>
    </citation>
    <scope>NUCLEOTIDE SEQUENCE</scope>
    <source>
        <strain evidence="11">JCM 30710</strain>
    </source>
</reference>
<feature type="transmembrane region" description="Helical" evidence="9">
    <location>
        <begin position="98"/>
        <end position="131"/>
    </location>
</feature>
<dbReference type="EMBL" id="BOPZ01000034">
    <property type="protein sequence ID" value="GIM30360.1"/>
    <property type="molecule type" value="Genomic_DNA"/>
</dbReference>
<dbReference type="RefSeq" id="WP_212905033.1">
    <property type="nucleotide sequence ID" value="NZ_BOPZ01000034.1"/>
</dbReference>
<dbReference type="InterPro" id="IPR052180">
    <property type="entry name" value="NhaC_Na-H+_Antiporter"/>
</dbReference>
<proteinExistence type="inferred from homology"/>
<gene>
    <name evidence="11" type="ORF">CPJCM30710_30260</name>
</gene>
<feature type="transmembrane region" description="Helical" evidence="9">
    <location>
        <begin position="337"/>
        <end position="357"/>
    </location>
</feature>
<evidence type="ECO:0000256" key="1">
    <source>
        <dbReference type="ARBA" id="ARBA00004651"/>
    </source>
</evidence>
<feature type="transmembrane region" description="Helical" evidence="9">
    <location>
        <begin position="60"/>
        <end position="91"/>
    </location>
</feature>
<keyword evidence="3" id="KW-0050">Antiport</keyword>
<evidence type="ECO:0000256" key="6">
    <source>
        <dbReference type="ARBA" id="ARBA00022989"/>
    </source>
</evidence>
<evidence type="ECO:0000256" key="8">
    <source>
        <dbReference type="ARBA" id="ARBA00038435"/>
    </source>
</evidence>
<protein>
    <submittedName>
        <fullName evidence="11">Sodium:proton antiporter</fullName>
    </submittedName>
</protein>
<feature type="domain" description="Na+/H+ antiporter NhaC-like C-terminal" evidence="10">
    <location>
        <begin position="149"/>
        <end position="427"/>
    </location>
</feature>
<evidence type="ECO:0000256" key="3">
    <source>
        <dbReference type="ARBA" id="ARBA00022449"/>
    </source>
</evidence>
<name>A0A919VHG1_9CLOT</name>
<evidence type="ECO:0000256" key="4">
    <source>
        <dbReference type="ARBA" id="ARBA00022475"/>
    </source>
</evidence>
<keyword evidence="6 9" id="KW-1133">Transmembrane helix</keyword>
<dbReference type="AlphaFoldDB" id="A0A919VHG1"/>
<feature type="transmembrane region" description="Helical" evidence="9">
    <location>
        <begin position="294"/>
        <end position="317"/>
    </location>
</feature>
<evidence type="ECO:0000256" key="2">
    <source>
        <dbReference type="ARBA" id="ARBA00022448"/>
    </source>
</evidence>
<accession>A0A919VHG1</accession>
<dbReference type="Pfam" id="PF03553">
    <property type="entry name" value="Na_H_antiporter"/>
    <property type="match status" value="1"/>
</dbReference>
<dbReference type="InterPro" id="IPR018461">
    <property type="entry name" value="Na/H_Antiport_NhaC-like_C"/>
</dbReference>
<comment type="subcellular location">
    <subcellularLocation>
        <location evidence="1">Cell membrane</location>
        <topology evidence="1">Multi-pass membrane protein</topology>
    </subcellularLocation>
</comment>
<comment type="similarity">
    <text evidence="8">Belongs to the NhaC Na(+)/H(+) (TC 2.A.35) antiporter family.</text>
</comment>
<evidence type="ECO:0000313" key="11">
    <source>
        <dbReference type="EMBL" id="GIM30360.1"/>
    </source>
</evidence>
<evidence type="ECO:0000259" key="10">
    <source>
        <dbReference type="Pfam" id="PF03553"/>
    </source>
</evidence>